<reference evidence="1" key="1">
    <citation type="submission" date="2022-07" db="EMBL/GenBank/DDBJ databases">
        <authorList>
            <person name="Trinca V."/>
            <person name="Uliana J.V.C."/>
            <person name="Torres T.T."/>
            <person name="Ward R.J."/>
            <person name="Monesi N."/>
        </authorList>
    </citation>
    <scope>NUCLEOTIDE SEQUENCE</scope>
    <source>
        <strain evidence="1">HSMRA1968</strain>
        <tissue evidence="1">Whole embryos</tissue>
    </source>
</reference>
<accession>A0A9Q0MML6</accession>
<comment type="caution">
    <text evidence="1">The sequence shown here is derived from an EMBL/GenBank/DDBJ whole genome shotgun (WGS) entry which is preliminary data.</text>
</comment>
<evidence type="ECO:0000313" key="1">
    <source>
        <dbReference type="EMBL" id="KAJ6632954.1"/>
    </source>
</evidence>
<keyword evidence="2" id="KW-1185">Reference proteome</keyword>
<dbReference type="EMBL" id="WJQU01002362">
    <property type="protein sequence ID" value="KAJ6632954.1"/>
    <property type="molecule type" value="Genomic_DNA"/>
</dbReference>
<name>A0A9Q0MML6_9DIPT</name>
<dbReference type="Proteomes" id="UP001151699">
    <property type="component" value="Unassembled WGS sequence"/>
</dbReference>
<evidence type="ECO:0000313" key="2">
    <source>
        <dbReference type="Proteomes" id="UP001151699"/>
    </source>
</evidence>
<sequence length="25" mass="2872">MHTSDTQKTYTNSPWQWTTVTATGE</sequence>
<dbReference type="AlphaFoldDB" id="A0A9Q0MML6"/>
<protein>
    <submittedName>
        <fullName evidence="1">Uncharacterized protein</fullName>
    </submittedName>
</protein>
<gene>
    <name evidence="1" type="ORF">Bhyg_15963</name>
</gene>
<proteinExistence type="predicted"/>
<organism evidence="1 2">
    <name type="scientific">Pseudolycoriella hygida</name>
    <dbReference type="NCBI Taxonomy" id="35572"/>
    <lineage>
        <taxon>Eukaryota</taxon>
        <taxon>Metazoa</taxon>
        <taxon>Ecdysozoa</taxon>
        <taxon>Arthropoda</taxon>
        <taxon>Hexapoda</taxon>
        <taxon>Insecta</taxon>
        <taxon>Pterygota</taxon>
        <taxon>Neoptera</taxon>
        <taxon>Endopterygota</taxon>
        <taxon>Diptera</taxon>
        <taxon>Nematocera</taxon>
        <taxon>Sciaroidea</taxon>
        <taxon>Sciaridae</taxon>
        <taxon>Pseudolycoriella</taxon>
    </lineage>
</organism>